<gene>
    <name evidence="2" type="ORF">I79_009375</name>
</gene>
<dbReference type="EMBL" id="JH000332">
    <property type="protein sequence ID" value="EGV92979.1"/>
    <property type="molecule type" value="Genomic_DNA"/>
</dbReference>
<reference evidence="3" key="1">
    <citation type="journal article" date="2011" name="Nat. Biotechnol.">
        <title>The genomic sequence of the Chinese hamster ovary (CHO)-K1 cell line.</title>
        <authorList>
            <person name="Xu X."/>
            <person name="Nagarajan H."/>
            <person name="Lewis N.E."/>
            <person name="Pan S."/>
            <person name="Cai Z."/>
            <person name="Liu X."/>
            <person name="Chen W."/>
            <person name="Xie M."/>
            <person name="Wang W."/>
            <person name="Hammond S."/>
            <person name="Andersen M.R."/>
            <person name="Neff N."/>
            <person name="Passarelli B."/>
            <person name="Koh W."/>
            <person name="Fan H.C."/>
            <person name="Wang J."/>
            <person name="Gui Y."/>
            <person name="Lee K.H."/>
            <person name="Betenbaugh M.J."/>
            <person name="Quake S.R."/>
            <person name="Famili I."/>
            <person name="Palsson B.O."/>
            <person name="Wang J."/>
        </authorList>
    </citation>
    <scope>NUCLEOTIDE SEQUENCE [LARGE SCALE GENOMIC DNA]</scope>
    <source>
        <strain evidence="3">CHO K1 cell line</strain>
    </source>
</reference>
<accession>G3HFL3</accession>
<proteinExistence type="predicted"/>
<dbReference type="Proteomes" id="UP000001075">
    <property type="component" value="Unassembled WGS sequence"/>
</dbReference>
<sequence length="77" mass="8681">MEKEHLRAHILIHTQEVKRANSKWHEFFESLKPAPRDTSSKGTPASASKQLPTGDQVFKHESLGTFFGDKSQVGSKF</sequence>
<feature type="compositionally biased region" description="Polar residues" evidence="1">
    <location>
        <begin position="40"/>
        <end position="53"/>
    </location>
</feature>
<evidence type="ECO:0000313" key="2">
    <source>
        <dbReference type="EMBL" id="EGV92979.1"/>
    </source>
</evidence>
<dbReference type="InParanoid" id="G3HFL3"/>
<protein>
    <submittedName>
        <fullName evidence="2">Uncharacterized protein</fullName>
    </submittedName>
</protein>
<dbReference type="AlphaFoldDB" id="G3HFL3"/>
<name>G3HFL3_CRIGR</name>
<organism evidence="2 3">
    <name type="scientific">Cricetulus griseus</name>
    <name type="common">Chinese hamster</name>
    <name type="synonym">Cricetulus barabensis griseus</name>
    <dbReference type="NCBI Taxonomy" id="10029"/>
    <lineage>
        <taxon>Eukaryota</taxon>
        <taxon>Metazoa</taxon>
        <taxon>Chordata</taxon>
        <taxon>Craniata</taxon>
        <taxon>Vertebrata</taxon>
        <taxon>Euteleostomi</taxon>
        <taxon>Mammalia</taxon>
        <taxon>Eutheria</taxon>
        <taxon>Euarchontoglires</taxon>
        <taxon>Glires</taxon>
        <taxon>Rodentia</taxon>
        <taxon>Myomorpha</taxon>
        <taxon>Muroidea</taxon>
        <taxon>Cricetidae</taxon>
        <taxon>Cricetinae</taxon>
        <taxon>Cricetulus</taxon>
    </lineage>
</organism>
<evidence type="ECO:0000313" key="3">
    <source>
        <dbReference type="Proteomes" id="UP000001075"/>
    </source>
</evidence>
<evidence type="ECO:0000256" key="1">
    <source>
        <dbReference type="SAM" id="MobiDB-lite"/>
    </source>
</evidence>
<feature type="region of interest" description="Disordered" evidence="1">
    <location>
        <begin position="31"/>
        <end position="55"/>
    </location>
</feature>